<proteinExistence type="inferred from homology"/>
<dbReference type="InterPro" id="IPR035959">
    <property type="entry name" value="RutC-like_sf"/>
</dbReference>
<evidence type="ECO:0000313" key="3">
    <source>
        <dbReference type="Proteomes" id="UP000594468"/>
    </source>
</evidence>
<dbReference type="SUPFAM" id="SSF55298">
    <property type="entry name" value="YjgF-like"/>
    <property type="match status" value="1"/>
</dbReference>
<dbReference type="Gene3D" id="3.30.1330.40">
    <property type="entry name" value="RutC-like"/>
    <property type="match status" value="1"/>
</dbReference>
<dbReference type="Proteomes" id="UP000594468">
    <property type="component" value="Chromosome"/>
</dbReference>
<sequence>MIERINPDTLHKNPAFTQVAVVAAAAKLVYVGGQNGVLPNGELVNEDVAAQSAQAMQNVIYALEAAGATLADVFKMTIYIVQGQSLQAAYAASQALQQMAPPIVTVILVAGLARPGALVEIEAVAAIK</sequence>
<dbReference type="CDD" id="cd00448">
    <property type="entry name" value="YjgF_YER057c_UK114_family"/>
    <property type="match status" value="1"/>
</dbReference>
<dbReference type="AlphaFoldDB" id="A0A7S8EE19"/>
<dbReference type="GO" id="GO:0019239">
    <property type="term" value="F:deaminase activity"/>
    <property type="evidence" value="ECO:0007669"/>
    <property type="project" value="TreeGrafter"/>
</dbReference>
<dbReference type="PANTHER" id="PTHR11803">
    <property type="entry name" value="2-IMINOBUTANOATE/2-IMINOPROPANOATE DEAMINASE RIDA"/>
    <property type="match status" value="1"/>
</dbReference>
<organism evidence="2 3">
    <name type="scientific">Phototrophicus methaneseepsis</name>
    <dbReference type="NCBI Taxonomy" id="2710758"/>
    <lineage>
        <taxon>Bacteria</taxon>
        <taxon>Bacillati</taxon>
        <taxon>Chloroflexota</taxon>
        <taxon>Candidatus Thermofontia</taxon>
        <taxon>Phototrophicales</taxon>
        <taxon>Phototrophicaceae</taxon>
        <taxon>Phototrophicus</taxon>
    </lineage>
</organism>
<dbReference type="GO" id="GO:0005829">
    <property type="term" value="C:cytosol"/>
    <property type="evidence" value="ECO:0007669"/>
    <property type="project" value="TreeGrafter"/>
</dbReference>
<evidence type="ECO:0000313" key="2">
    <source>
        <dbReference type="EMBL" id="QPC85129.1"/>
    </source>
</evidence>
<dbReference type="EMBL" id="CP062983">
    <property type="protein sequence ID" value="QPC85129.1"/>
    <property type="molecule type" value="Genomic_DNA"/>
</dbReference>
<reference evidence="2 3" key="1">
    <citation type="submission" date="2020-02" db="EMBL/GenBank/DDBJ databases">
        <authorList>
            <person name="Zheng R.K."/>
            <person name="Sun C.M."/>
        </authorList>
    </citation>
    <scope>NUCLEOTIDE SEQUENCE [LARGE SCALE GENOMIC DNA]</scope>
    <source>
        <strain evidence="3">rifampicinis</strain>
    </source>
</reference>
<evidence type="ECO:0000256" key="1">
    <source>
        <dbReference type="ARBA" id="ARBA00010552"/>
    </source>
</evidence>
<dbReference type="Pfam" id="PF01042">
    <property type="entry name" value="Ribonuc_L-PSP"/>
    <property type="match status" value="1"/>
</dbReference>
<dbReference type="PANTHER" id="PTHR11803:SF58">
    <property type="entry name" value="PROTEIN HMF1-RELATED"/>
    <property type="match status" value="1"/>
</dbReference>
<keyword evidence="3" id="KW-1185">Reference proteome</keyword>
<dbReference type="InterPro" id="IPR006175">
    <property type="entry name" value="YjgF/YER057c/UK114"/>
</dbReference>
<dbReference type="KEGG" id="pmet:G4Y79_05965"/>
<gene>
    <name evidence="2" type="ORF">G4Y79_05965</name>
</gene>
<name>A0A7S8EE19_9CHLR</name>
<protein>
    <submittedName>
        <fullName evidence="2">RidA family protein</fullName>
    </submittedName>
</protein>
<accession>A0A7S8EE19</accession>
<comment type="similarity">
    <text evidence="1">Belongs to the RutC family.</text>
</comment>